<keyword evidence="3" id="KW-1185">Reference proteome</keyword>
<proteinExistence type="predicted"/>
<dbReference type="AlphaFoldDB" id="A0A2T2P7X2"/>
<evidence type="ECO:0000313" key="3">
    <source>
        <dbReference type="Proteomes" id="UP000240883"/>
    </source>
</evidence>
<dbReference type="Proteomes" id="UP000240883">
    <property type="component" value="Unassembled WGS sequence"/>
</dbReference>
<evidence type="ECO:0000313" key="2">
    <source>
        <dbReference type="EMBL" id="PSN73438.1"/>
    </source>
</evidence>
<accession>A0A2T2P7X2</accession>
<name>A0A2T2P7X2_CORCC</name>
<evidence type="ECO:0000256" key="1">
    <source>
        <dbReference type="SAM" id="MobiDB-lite"/>
    </source>
</evidence>
<organism evidence="2 3">
    <name type="scientific">Corynespora cassiicola Philippines</name>
    <dbReference type="NCBI Taxonomy" id="1448308"/>
    <lineage>
        <taxon>Eukaryota</taxon>
        <taxon>Fungi</taxon>
        <taxon>Dikarya</taxon>
        <taxon>Ascomycota</taxon>
        <taxon>Pezizomycotina</taxon>
        <taxon>Dothideomycetes</taxon>
        <taxon>Pleosporomycetidae</taxon>
        <taxon>Pleosporales</taxon>
        <taxon>Corynesporascaceae</taxon>
        <taxon>Corynespora</taxon>
    </lineage>
</organism>
<protein>
    <submittedName>
        <fullName evidence="2">Uncharacterized protein</fullName>
    </submittedName>
</protein>
<reference evidence="2 3" key="1">
    <citation type="journal article" date="2018" name="Front. Microbiol.">
        <title>Genome-Wide Analysis of Corynespora cassiicola Leaf Fall Disease Putative Effectors.</title>
        <authorList>
            <person name="Lopez D."/>
            <person name="Ribeiro S."/>
            <person name="Label P."/>
            <person name="Fumanal B."/>
            <person name="Venisse J.S."/>
            <person name="Kohler A."/>
            <person name="de Oliveira R.R."/>
            <person name="Labutti K."/>
            <person name="Lipzen A."/>
            <person name="Lail K."/>
            <person name="Bauer D."/>
            <person name="Ohm R.A."/>
            <person name="Barry K.W."/>
            <person name="Spatafora J."/>
            <person name="Grigoriev I.V."/>
            <person name="Martin F.M."/>
            <person name="Pujade-Renaud V."/>
        </authorList>
    </citation>
    <scope>NUCLEOTIDE SEQUENCE [LARGE SCALE GENOMIC DNA]</scope>
    <source>
        <strain evidence="2 3">Philippines</strain>
    </source>
</reference>
<gene>
    <name evidence="2" type="ORF">BS50DRAFT_186848</name>
</gene>
<sequence>MHLPRSDLPTTGPVNDYDDERKQRKGKGPKPTGQLAGQPTNRPSMLPPPNTWQSIPTAAAAVVAAAPSDIHTRTTRNHSPTHARPPFRLLRTRPDQTRPGPPPLPNPIQPTLLIFFFSLVCWRPRTLVLTCLLACLLACLPARCHPMRAYF</sequence>
<feature type="region of interest" description="Disordered" evidence="1">
    <location>
        <begin position="1"/>
        <end position="105"/>
    </location>
</feature>
<dbReference type="EMBL" id="KZ678129">
    <property type="protein sequence ID" value="PSN73438.1"/>
    <property type="molecule type" value="Genomic_DNA"/>
</dbReference>